<reference evidence="4" key="1">
    <citation type="submission" date="2017-02" db="UniProtKB">
        <authorList>
            <consortium name="WormBaseParasite"/>
        </authorList>
    </citation>
    <scope>IDENTIFICATION</scope>
</reference>
<evidence type="ECO:0000256" key="2">
    <source>
        <dbReference type="SAM" id="MobiDB-lite"/>
    </source>
</evidence>
<dbReference type="InterPro" id="IPR013284">
    <property type="entry name" value="Beta-catenin"/>
</dbReference>
<evidence type="ECO:0000313" key="4">
    <source>
        <dbReference type="WBParaSite" id="SMUV_0000769501-mRNA-1"/>
    </source>
</evidence>
<dbReference type="GO" id="GO:0007155">
    <property type="term" value="P:cell adhesion"/>
    <property type="evidence" value="ECO:0007669"/>
    <property type="project" value="InterPro"/>
</dbReference>
<dbReference type="SMART" id="SM00185">
    <property type="entry name" value="ARM"/>
    <property type="match status" value="3"/>
</dbReference>
<evidence type="ECO:0000313" key="3">
    <source>
        <dbReference type="Proteomes" id="UP000046393"/>
    </source>
</evidence>
<keyword evidence="1" id="KW-0217">Developmental protein</keyword>
<accession>A0A0N5ASD5</accession>
<feature type="compositionally biased region" description="Low complexity" evidence="2">
    <location>
        <begin position="37"/>
        <end position="81"/>
    </location>
</feature>
<keyword evidence="3" id="KW-1185">Reference proteome</keyword>
<dbReference type="InterPro" id="IPR000225">
    <property type="entry name" value="Armadillo"/>
</dbReference>
<protein>
    <submittedName>
        <fullName evidence="4">Armadillo repeat-containing protein 8</fullName>
    </submittedName>
</protein>
<evidence type="ECO:0000256" key="1">
    <source>
        <dbReference type="ARBA" id="ARBA00022473"/>
    </source>
</evidence>
<dbReference type="PANTHER" id="PTHR45976">
    <property type="entry name" value="ARMADILLO SEGMENT POLARITY PROTEIN"/>
    <property type="match status" value="1"/>
</dbReference>
<dbReference type="InterPro" id="IPR011989">
    <property type="entry name" value="ARM-like"/>
</dbReference>
<dbReference type="Proteomes" id="UP000046393">
    <property type="component" value="Unplaced"/>
</dbReference>
<dbReference type="SUPFAM" id="SSF48371">
    <property type="entry name" value="ARM repeat"/>
    <property type="match status" value="1"/>
</dbReference>
<dbReference type="STRING" id="451379.A0A0N5ASD5"/>
<dbReference type="AlphaFoldDB" id="A0A0N5ASD5"/>
<dbReference type="GO" id="GO:0045296">
    <property type="term" value="F:cadherin binding"/>
    <property type="evidence" value="ECO:0007669"/>
    <property type="project" value="InterPro"/>
</dbReference>
<dbReference type="WBParaSite" id="SMUV_0000769501-mRNA-1">
    <property type="protein sequence ID" value="SMUV_0000769501-mRNA-1"/>
    <property type="gene ID" value="SMUV_0000769501"/>
</dbReference>
<dbReference type="InterPro" id="IPR016024">
    <property type="entry name" value="ARM-type_fold"/>
</dbReference>
<organism evidence="3 4">
    <name type="scientific">Syphacia muris</name>
    <dbReference type="NCBI Taxonomy" id="451379"/>
    <lineage>
        <taxon>Eukaryota</taxon>
        <taxon>Metazoa</taxon>
        <taxon>Ecdysozoa</taxon>
        <taxon>Nematoda</taxon>
        <taxon>Chromadorea</taxon>
        <taxon>Rhabditida</taxon>
        <taxon>Spirurina</taxon>
        <taxon>Oxyuridomorpha</taxon>
        <taxon>Oxyuroidea</taxon>
        <taxon>Oxyuridae</taxon>
        <taxon>Syphacia</taxon>
    </lineage>
</organism>
<proteinExistence type="predicted"/>
<dbReference type="Gene3D" id="1.25.10.10">
    <property type="entry name" value="Leucine-rich Repeat Variant"/>
    <property type="match status" value="1"/>
</dbReference>
<sequence>MRYQATEAVCALRNPVQPHQYYYESLIPQQSDQLLLQQHQQQTQQSQQMQPQQTQPELELQQQQHEQQQQQQQQLQSQQQQPCNSPVINRRKYERVQQWNAEHHRVSHIRQGYGSLSRTSSVASGMSGISRISNISQFSALSISTQMTDLPNPAQMQRSNQYSSASSTASYAENIDPTCSRYFLSVEQTVDEVTGKIQESLRSRNFCGDYNEEILKRLSRKVYTLVNQYDLTRLSHEKLKFFLTSILILIDAAPDDQEVKRALLASIYVFSTKPFISRILKEVFLENPERVILIFAKRFNCQFVKFDFCNYAAVILHTFLLYANERKFRLDLSKKIEIVNQVLGMLCAFAKPKLDHRLGERSKRIIIDISRVIVFGDDALKKYFAENGGIETLLWFLLNEPSEEVMYYAAHSLRHMLHSAHKVIAERCVAARGVQIFADKLSHGSPRLLVECSDCLSAMSDVDCLRENEMSRPLWQVLQILGSNEPELMKHSLAFLGNVVSSNRSGITNPNKEFLISNRGVESIINVLRYYIPRQDSPLITYEIIENGIFALKNLTSAFGLEMKRDFARKQLVEIDGALNVLLEHLLAPVCLEQRNRIQFQIFDIQLDNRNDLLRIIQRLMESSLVDKLFECHLSSNNSFVDVLMAVLLQSAGFKESCAYDQQRNKLTKTVETVILILDRLVTSPKFCAQFLPLIKESKISNIMRSATSIELSYAVLRVIEISVRDPIIRDECRQDSGLVEIIQFYLNHQQVEFSNIARKILSTIQGDAYLEFPEMVEDDIEMSFE</sequence>
<name>A0A0N5ASD5_9BILA</name>
<feature type="region of interest" description="Disordered" evidence="2">
    <location>
        <begin position="37"/>
        <end position="85"/>
    </location>
</feature>